<dbReference type="SUPFAM" id="SSF52540">
    <property type="entry name" value="P-loop containing nucleoside triphosphate hydrolases"/>
    <property type="match status" value="1"/>
</dbReference>
<evidence type="ECO:0000256" key="2">
    <source>
        <dbReference type="PROSITE-ProRule" id="PRU00023"/>
    </source>
</evidence>
<feature type="repeat" description="ANK" evidence="2">
    <location>
        <begin position="1804"/>
        <end position="1836"/>
    </location>
</feature>
<gene>
    <name evidence="4" type="ORF">B0J13DRAFT_605634</name>
</gene>
<dbReference type="Gene3D" id="3.40.50.300">
    <property type="entry name" value="P-loop containing nucleotide triphosphate hydrolases"/>
    <property type="match status" value="1"/>
</dbReference>
<dbReference type="InterPro" id="IPR036770">
    <property type="entry name" value="Ankyrin_rpt-contain_sf"/>
</dbReference>
<dbReference type="Pfam" id="PF24883">
    <property type="entry name" value="NPHP3_N"/>
    <property type="match status" value="1"/>
</dbReference>
<evidence type="ECO:0000259" key="3">
    <source>
        <dbReference type="Pfam" id="PF24883"/>
    </source>
</evidence>
<feature type="repeat" description="ANK" evidence="2">
    <location>
        <begin position="1535"/>
        <end position="1567"/>
    </location>
</feature>
<feature type="repeat" description="ANK" evidence="2">
    <location>
        <begin position="961"/>
        <end position="993"/>
    </location>
</feature>
<feature type="domain" description="Nephrocystin 3-like N-terminal" evidence="3">
    <location>
        <begin position="210"/>
        <end position="375"/>
    </location>
</feature>
<dbReference type="SMART" id="SM00248">
    <property type="entry name" value="ANK"/>
    <property type="match status" value="17"/>
</dbReference>
<dbReference type="OrthoDB" id="194358at2759"/>
<reference evidence="4" key="1">
    <citation type="journal article" date="2021" name="Nat. Commun.">
        <title>Genetic determinants of endophytism in the Arabidopsis root mycobiome.</title>
        <authorList>
            <person name="Mesny F."/>
            <person name="Miyauchi S."/>
            <person name="Thiergart T."/>
            <person name="Pickel B."/>
            <person name="Atanasova L."/>
            <person name="Karlsson M."/>
            <person name="Huettel B."/>
            <person name="Barry K.W."/>
            <person name="Haridas S."/>
            <person name="Chen C."/>
            <person name="Bauer D."/>
            <person name="Andreopoulos W."/>
            <person name="Pangilinan J."/>
            <person name="LaButti K."/>
            <person name="Riley R."/>
            <person name="Lipzen A."/>
            <person name="Clum A."/>
            <person name="Drula E."/>
            <person name="Henrissat B."/>
            <person name="Kohler A."/>
            <person name="Grigoriev I.V."/>
            <person name="Martin F.M."/>
            <person name="Hacquard S."/>
        </authorList>
    </citation>
    <scope>NUCLEOTIDE SEQUENCE</scope>
    <source>
        <strain evidence="4">MPI-CAGE-AT-0021</strain>
    </source>
</reference>
<proteinExistence type="predicted"/>
<keyword evidence="2" id="KW-0040">ANK repeat</keyword>
<dbReference type="InterPro" id="IPR002110">
    <property type="entry name" value="Ankyrin_rpt"/>
</dbReference>
<dbReference type="PANTHER" id="PTHR10039:SF15">
    <property type="entry name" value="NACHT DOMAIN-CONTAINING PROTEIN"/>
    <property type="match status" value="1"/>
</dbReference>
<organism evidence="4 5">
    <name type="scientific">Dactylonectria estremocensis</name>
    <dbReference type="NCBI Taxonomy" id="1079267"/>
    <lineage>
        <taxon>Eukaryota</taxon>
        <taxon>Fungi</taxon>
        <taxon>Dikarya</taxon>
        <taxon>Ascomycota</taxon>
        <taxon>Pezizomycotina</taxon>
        <taxon>Sordariomycetes</taxon>
        <taxon>Hypocreomycetidae</taxon>
        <taxon>Hypocreales</taxon>
        <taxon>Nectriaceae</taxon>
        <taxon>Dactylonectria</taxon>
    </lineage>
</organism>
<dbReference type="EMBL" id="JAGMUU010000006">
    <property type="protein sequence ID" value="KAH7149879.1"/>
    <property type="molecule type" value="Genomic_DNA"/>
</dbReference>
<feature type="repeat" description="ANK" evidence="2">
    <location>
        <begin position="1568"/>
        <end position="1593"/>
    </location>
</feature>
<evidence type="ECO:0000313" key="5">
    <source>
        <dbReference type="Proteomes" id="UP000717696"/>
    </source>
</evidence>
<evidence type="ECO:0000313" key="4">
    <source>
        <dbReference type="EMBL" id="KAH7149879.1"/>
    </source>
</evidence>
<dbReference type="SUPFAM" id="SSF48403">
    <property type="entry name" value="Ankyrin repeat"/>
    <property type="match status" value="4"/>
</dbReference>
<dbReference type="Proteomes" id="UP000717696">
    <property type="component" value="Unassembled WGS sequence"/>
</dbReference>
<feature type="repeat" description="ANK" evidence="2">
    <location>
        <begin position="1679"/>
        <end position="1706"/>
    </location>
</feature>
<dbReference type="PANTHER" id="PTHR10039">
    <property type="entry name" value="AMELOGENIN"/>
    <property type="match status" value="1"/>
</dbReference>
<dbReference type="PROSITE" id="PS50297">
    <property type="entry name" value="ANK_REP_REGION"/>
    <property type="match status" value="5"/>
</dbReference>
<dbReference type="PROSITE" id="PS50088">
    <property type="entry name" value="ANK_REPEAT"/>
    <property type="match status" value="5"/>
</dbReference>
<accession>A0A9P9F140</accession>
<dbReference type="Gene3D" id="1.25.40.20">
    <property type="entry name" value="Ankyrin repeat-containing domain"/>
    <property type="match status" value="6"/>
</dbReference>
<dbReference type="InterPro" id="IPR056884">
    <property type="entry name" value="NPHP3-like_N"/>
</dbReference>
<comment type="caution">
    <text evidence="4">The sequence shown here is derived from an EMBL/GenBank/DDBJ whole genome shotgun (WGS) entry which is preliminary data.</text>
</comment>
<sequence length="2167" mass="241657">MSDPLSLAASIAGLMSLADVVFRAVFKYARAVKDSKSDIEALSTEINFLGTDLRHLYALASELEAEKDTFEPTLRIHHLGHCDKTLTKIKKRVTKASDSFARSKLSSVARQLKWPFSSSETKELLDDVSRYKQAIHVALSADTMRKLQLALSKTEELSAQVASVENIVKRIEINTQIDIDAKRQKILDYFMEVSPRSRLDMSVKLRHAMTGLWLTESPGFQQWLETPDSMLWLSGIPGAGKTVLAGAVVQEALSRSHRVKDVAVGYFFCDYKDSATGIPTNILGALAHQLARQKPEAFDILCDYYDELHPPNQLPQKPDSDELRSKIGSMTELFDQAIIIVDGLDECDDNTDDVVEILVQLAEYSINISMALFSRDHFDIRIQLEETFKHVQISAHADDIRLYVGEALERRIQTNRLQISSIEVRDEIMETLVREAKGMFRWVVCQLDYLSDCSHDQERLEALKKLPPNLPESYRRLLERLESCSPGVKRMVQMCLQFIAFAIEPLTVIQLRQAISTPETLGSRLDTKNTVSEQDIVRRCSSLIRKSEDEDYFEFAHFSVKEFLLDKDGLSGTADRPSLEAYWISETGAKDLLAAQCLRFLQLENFNQQPAVTEQELVWIGERNDTYPFYVYSASQWLRLTADGLQNEQVCNLANSLFDPMKTTYFTNWTVWIYVEIIAKIDSKCKLSETDYLHVFEDLIGHSWRPIHMASALNLPEICRSIIRQDSSHNSKFKGFAPIDLAIVSIFGTLEAEILSIRFSMLHSDIMENTEVFDDLFFHFSHFLSSTERRNQTIDILTEEGGIPSSDLPPPNAFFFVTCNLSYGFGDLSPVTRLLVSGKVPTDSEVAVFEACLGFDGDSRERAIDSATMEKSMLELLQTLQSETSFQSNWSLELGQIVWKLALRLDYSFTENPLVIDSRISLSEEALVESALAAISYDNDEQLRKCLSDGRLGLSSSISVGGQTILHKAASFGLPRAIQLLLDTGCDPLISDSYGDLPVHKLVLREDFVEAVRIFAENEVSLLSTNRDGCTIWHLLAKDNPTAILEYFSKTGSAIMANTLSTRNHAGETALSLIFENDRSECEGVFINLAKLCANIPGFWHSHGPIFGAAARWGSESIIRFLLVAGAESEPAPAGTCSPLHNLPSSSSLEYVKLLQQLYPGAHEHRFEGRLPAELYIRRTYCSEYEPQLKIIECLTSPTACSSFDEGGHTLWEYVCLLTRIGGVPRAERLDQAIDICIRLGVMAAYEDQKNESGLIPLLVGLLDLPHATTYISVNTLCSGILSTRFWPSSKTSEAVVRFLKAGVKDLNLEVVQALLWNDVNVHQRVDELSVIEFACQEEVALKVCGSEDGRCLINQLLDHANTDQLNEATPDEEGLRLLHRTATQDYSIGISWLVKELIQRGVSVNEKMQGGYKISALAHHVLGESYQLAELLLELGADPSVDSEESSLEDCTTAAVLNGNAGFLKKLLAHNVQCKSTMAWGKTVGCHFHIRGAERYCQGLNALHLATKNLGAIECLNFYLEQSLLTDVNAASFEGFTPLHFAAACNSLEAMDVLVENGANITAECNEKSTPLHVAAQNGHLAAVRLLVQHDAVPTPDIFRKTARAYAVDGGHTDIVDFLDEAFGHDACITVAKDDSPPSKRQMQALSRAFQQAIRDDDVESCKRLVDSGCPIDIVFPGGYTALLFSMTEGRQEIAKWLISQGANVRKAMFLNDQWVTAIELVCMEEGCEFMITQLLDEYIRQGGDLVHGDDSPLHQAAKAGNAEGLRKSLECIEERIGAIARRSQLAREQVLLTILNRGIGDDQRTPLHIGVQEDNRLIVSILVEKGANINVADKYGNTPFDMAISNEMCNHLAAISACDTSRYSRILTTSIDVWAPMLPLGNEPQALLNDKSELSNLKLAVRQEICGLQMPIRCDEPEETFRTTPAWPELDVDLTQEDWAGRSVMHHLICKEDPSDLVFGNDAVIHTSPFPWHLDWFPFDEIAFLTSKFLVFQTQLPRETFRNILNLEPNRGWSPLCLGAYYNLVGILENCLSMGAEIDYEGSPLGSALVVACALGKLDSVKFLVRRQASVSYPGKRGRMNVMELTRSEPVKAWLLVGRFNEQLRIGTFGSPTESSCEMSFAWVHSDSFQGNTGRLSSGLTSWWKQTASSNIRARWKGIEEGISL</sequence>
<name>A0A9P9F140_9HYPO</name>
<protein>
    <recommendedName>
        <fullName evidence="3">Nephrocystin 3-like N-terminal domain-containing protein</fullName>
    </recommendedName>
</protein>
<keyword evidence="1" id="KW-0677">Repeat</keyword>
<evidence type="ECO:0000256" key="1">
    <source>
        <dbReference type="ARBA" id="ARBA00022737"/>
    </source>
</evidence>
<dbReference type="Pfam" id="PF00023">
    <property type="entry name" value="Ank"/>
    <property type="match status" value="2"/>
</dbReference>
<dbReference type="PRINTS" id="PR01415">
    <property type="entry name" value="ANKYRIN"/>
</dbReference>
<dbReference type="Pfam" id="PF12796">
    <property type="entry name" value="Ank_2"/>
    <property type="match status" value="2"/>
</dbReference>
<keyword evidence="5" id="KW-1185">Reference proteome</keyword>
<dbReference type="InterPro" id="IPR027417">
    <property type="entry name" value="P-loop_NTPase"/>
</dbReference>